<keyword evidence="1" id="KW-0811">Translocation</keyword>
<comment type="function">
    <text evidence="1">Mitochondrial intermembrane chaperone that participates in the import and insertion of some multi-pass transmembrane proteins into the mitochondrial inner membrane. Also required for the transfer of beta-barrel precursors from the TOM complex to the sorting and assembly machinery (SAM complex) of the outer membrane. Acts as a chaperone-like protein that protects the hydrophobic precursors from aggregation and guide them through the mitochondrial intermembrane space.</text>
</comment>
<keyword evidence="1" id="KW-0143">Chaperone</keyword>
<feature type="domain" description="Tim10-like" evidence="2">
    <location>
        <begin position="12"/>
        <end position="60"/>
    </location>
</feature>
<accession>A0A1R2BJU0</accession>
<proteinExistence type="inferred from homology"/>
<evidence type="ECO:0000259" key="2">
    <source>
        <dbReference type="Pfam" id="PF02953"/>
    </source>
</evidence>
<protein>
    <recommendedName>
        <fullName evidence="1">Mitochondrial import inner membrane translocase subunit</fullName>
    </recommendedName>
</protein>
<keyword evidence="1" id="KW-0472">Membrane</keyword>
<evidence type="ECO:0000313" key="4">
    <source>
        <dbReference type="Proteomes" id="UP000187209"/>
    </source>
</evidence>
<keyword evidence="1" id="KW-0653">Protein transport</keyword>
<dbReference type="Gene3D" id="1.10.287.810">
    <property type="entry name" value="Mitochondrial import inner membrane translocase subunit tim13 like domains"/>
    <property type="match status" value="1"/>
</dbReference>
<dbReference type="AlphaFoldDB" id="A0A1R2BJU0"/>
<comment type="caution">
    <text evidence="3">The sequence shown here is derived from an EMBL/GenBank/DDBJ whole genome shotgun (WGS) entry which is preliminary data.</text>
</comment>
<keyword evidence="1" id="KW-0496">Mitochondrion</keyword>
<evidence type="ECO:0000313" key="3">
    <source>
        <dbReference type="EMBL" id="OMJ77027.1"/>
    </source>
</evidence>
<name>A0A1R2BJU0_9CILI</name>
<gene>
    <name evidence="3" type="ORF">SteCoe_23468</name>
</gene>
<organism evidence="3 4">
    <name type="scientific">Stentor coeruleus</name>
    <dbReference type="NCBI Taxonomy" id="5963"/>
    <lineage>
        <taxon>Eukaryota</taxon>
        <taxon>Sar</taxon>
        <taxon>Alveolata</taxon>
        <taxon>Ciliophora</taxon>
        <taxon>Postciliodesmatophora</taxon>
        <taxon>Heterotrichea</taxon>
        <taxon>Heterotrichida</taxon>
        <taxon>Stentoridae</taxon>
        <taxon>Stentor</taxon>
    </lineage>
</organism>
<keyword evidence="1" id="KW-0999">Mitochondrion inner membrane</keyword>
<keyword evidence="1" id="KW-0813">Transport</keyword>
<dbReference type="GO" id="GO:0005743">
    <property type="term" value="C:mitochondrial inner membrane"/>
    <property type="evidence" value="ECO:0007669"/>
    <property type="project" value="UniProtKB-SubCell"/>
</dbReference>
<dbReference type="Proteomes" id="UP000187209">
    <property type="component" value="Unassembled WGS sequence"/>
</dbReference>
<comment type="domain">
    <text evidence="1">The twin CX3C motif contains 4 conserved Cys residues that form 2 disulfide bonds in the mitochondrial intermembrane space.</text>
</comment>
<evidence type="ECO:0000256" key="1">
    <source>
        <dbReference type="RuleBase" id="RU367043"/>
    </source>
</evidence>
<dbReference type="GO" id="GO:0015031">
    <property type="term" value="P:protein transport"/>
    <property type="evidence" value="ECO:0007669"/>
    <property type="project" value="UniProtKB-KW"/>
</dbReference>
<dbReference type="SUPFAM" id="SSF144122">
    <property type="entry name" value="Tim10-like"/>
    <property type="match status" value="1"/>
</dbReference>
<dbReference type="OrthoDB" id="1551503at2759"/>
<keyword evidence="1" id="KW-1015">Disulfide bond</keyword>
<comment type="subunit">
    <text evidence="1">Heterohexamer.</text>
</comment>
<comment type="similarity">
    <text evidence="1">Belongs to the small Tim family.</text>
</comment>
<dbReference type="Pfam" id="PF02953">
    <property type="entry name" value="zf-Tim10_DDP"/>
    <property type="match status" value="1"/>
</dbReference>
<sequence>MDDIERIFGLYATVSRLSHHCFKLCDSNIISRDLPQNEIQCIQRCVKHTMNARDYVGDRINTEYPEAKHYNKTLEFTSVVDFT</sequence>
<dbReference type="InterPro" id="IPR004217">
    <property type="entry name" value="Tim10-like"/>
</dbReference>
<keyword evidence="4" id="KW-1185">Reference proteome</keyword>
<reference evidence="3 4" key="1">
    <citation type="submission" date="2016-11" db="EMBL/GenBank/DDBJ databases">
        <title>The macronuclear genome of Stentor coeruleus: a giant cell with tiny introns.</title>
        <authorList>
            <person name="Slabodnick M."/>
            <person name="Ruby J.G."/>
            <person name="Reiff S.B."/>
            <person name="Swart E.C."/>
            <person name="Gosai S."/>
            <person name="Prabakaran S."/>
            <person name="Witkowska E."/>
            <person name="Larue G.E."/>
            <person name="Fisher S."/>
            <person name="Freeman R.M."/>
            <person name="Gunawardena J."/>
            <person name="Chu W."/>
            <person name="Stover N.A."/>
            <person name="Gregory B.D."/>
            <person name="Nowacki M."/>
            <person name="Derisi J."/>
            <person name="Roy S.W."/>
            <person name="Marshall W.F."/>
            <person name="Sood P."/>
        </authorList>
    </citation>
    <scope>NUCLEOTIDE SEQUENCE [LARGE SCALE GENOMIC DNA]</scope>
    <source>
        <strain evidence="3">WM001</strain>
    </source>
</reference>
<comment type="subcellular location">
    <subcellularLocation>
        <location evidence="1">Mitochondrion inner membrane</location>
        <topology evidence="1">Peripheral membrane protein</topology>
        <orientation evidence="1">Intermembrane side</orientation>
    </subcellularLocation>
</comment>
<dbReference type="EMBL" id="MPUH01000597">
    <property type="protein sequence ID" value="OMJ77027.1"/>
    <property type="molecule type" value="Genomic_DNA"/>
</dbReference>
<dbReference type="InterPro" id="IPR035427">
    <property type="entry name" value="Tim10-like_dom_sf"/>
</dbReference>